<name>K1WZU4_MARBU</name>
<feature type="compositionally biased region" description="Low complexity" evidence="1">
    <location>
        <begin position="241"/>
        <end position="253"/>
    </location>
</feature>
<dbReference type="AlphaFoldDB" id="K1WZU4"/>
<reference evidence="2 3" key="1">
    <citation type="journal article" date="2012" name="BMC Genomics">
        <title>Sequencing the genome of Marssonina brunnea reveals fungus-poplar co-evolution.</title>
        <authorList>
            <person name="Zhu S."/>
            <person name="Cao Y.-Z."/>
            <person name="Jiang C."/>
            <person name="Tan B.-Y."/>
            <person name="Wang Z."/>
            <person name="Feng S."/>
            <person name="Zhang L."/>
            <person name="Su X.-H."/>
            <person name="Brejova B."/>
            <person name="Vinar T."/>
            <person name="Xu M."/>
            <person name="Wang M.-X."/>
            <person name="Zhang S.-G."/>
            <person name="Huang M.-R."/>
            <person name="Wu R."/>
            <person name="Zhou Y."/>
        </authorList>
    </citation>
    <scope>NUCLEOTIDE SEQUENCE [LARGE SCALE GENOMIC DNA]</scope>
    <source>
        <strain evidence="2 3">MB_m1</strain>
    </source>
</reference>
<dbReference type="Proteomes" id="UP000006753">
    <property type="component" value="Unassembled WGS sequence"/>
</dbReference>
<dbReference type="OrthoDB" id="3529119at2759"/>
<feature type="region of interest" description="Disordered" evidence="1">
    <location>
        <begin position="214"/>
        <end position="283"/>
    </location>
</feature>
<dbReference type="InParanoid" id="K1WZU4"/>
<evidence type="ECO:0000313" key="2">
    <source>
        <dbReference type="EMBL" id="EKD18157.1"/>
    </source>
</evidence>
<dbReference type="GeneID" id="18759864"/>
<dbReference type="EMBL" id="JH921434">
    <property type="protein sequence ID" value="EKD18157.1"/>
    <property type="molecule type" value="Genomic_DNA"/>
</dbReference>
<protein>
    <submittedName>
        <fullName evidence="2">Uncharacterized protein</fullName>
    </submittedName>
</protein>
<evidence type="ECO:0000256" key="1">
    <source>
        <dbReference type="SAM" id="MobiDB-lite"/>
    </source>
</evidence>
<evidence type="ECO:0000313" key="3">
    <source>
        <dbReference type="Proteomes" id="UP000006753"/>
    </source>
</evidence>
<organism evidence="2 3">
    <name type="scientific">Marssonina brunnea f. sp. multigermtubi (strain MB_m1)</name>
    <name type="common">Marssonina leaf spot fungus</name>
    <dbReference type="NCBI Taxonomy" id="1072389"/>
    <lineage>
        <taxon>Eukaryota</taxon>
        <taxon>Fungi</taxon>
        <taxon>Dikarya</taxon>
        <taxon>Ascomycota</taxon>
        <taxon>Pezizomycotina</taxon>
        <taxon>Leotiomycetes</taxon>
        <taxon>Helotiales</taxon>
        <taxon>Drepanopezizaceae</taxon>
        <taxon>Drepanopeziza</taxon>
    </lineage>
</organism>
<keyword evidence="3" id="KW-1185">Reference proteome</keyword>
<proteinExistence type="predicted"/>
<dbReference type="KEGG" id="mbe:MBM_03929"/>
<dbReference type="HOGENOM" id="CLU_679848_0_0_1"/>
<accession>K1WZU4</accession>
<sequence>MQDSIKVLQSLLRDHTRSLSSLSYRSGLTLSGYSGEPIKIPQSHPRKHDGCQHSRRKLAPNALSTVSGNPARTSHQIPDVRCQRKDTNGGGLKRCRELVQYLPGLEPEVYRVLEATTAVTPISKAHSPQKLYSSSFYSRTNILTIQPHIRNNMEVQTLELTAEESLEGQRGWVANLYVDNSTTNIEKLELLYQRHLTDTFLEVRKCIRERGLVRPASLGPPPQATPSKDGWQVVSAPRASPTPSSISYTPSDPNIVSLYANRPLPPLPAPKPKPKPKADTKPRVLTAQSSDCNRVCHHDFKLSEVHDFETILSSVPIGPAQREVFVEVYQGHAQVAVGLEAEQSTSISCDEGVDLGVGVLPVCKRAGDWREGARRHRVGVRVAKRVGPGRKFGKGAGGRVSSCAE</sequence>
<gene>
    <name evidence="2" type="ORF">MBM_03929</name>
</gene>